<dbReference type="GO" id="GO:0043139">
    <property type="term" value="F:5'-3' DNA helicase activity"/>
    <property type="evidence" value="ECO:0007669"/>
    <property type="project" value="UniProtKB-EC"/>
</dbReference>
<keyword evidence="6" id="KW-1185">Reference proteome</keyword>
<keyword evidence="1" id="KW-0067">ATP-binding</keyword>
<dbReference type="OrthoDB" id="1930718at2759"/>
<gene>
    <name evidence="5" type="ORF">CCACVL1_06923</name>
</gene>
<dbReference type="GO" id="GO:0006281">
    <property type="term" value="P:DNA repair"/>
    <property type="evidence" value="ECO:0007669"/>
    <property type="project" value="UniProtKB-KW"/>
</dbReference>
<keyword evidence="1" id="KW-0547">Nucleotide-binding</keyword>
<dbReference type="InterPro" id="IPR027417">
    <property type="entry name" value="P-loop_NTPase"/>
</dbReference>
<proteinExistence type="inferred from homology"/>
<dbReference type="PANTHER" id="PTHR10492:SF90">
    <property type="entry name" value="ATP-DEPENDENT DNA HELICASE"/>
    <property type="match status" value="1"/>
</dbReference>
<dbReference type="InterPro" id="IPR010285">
    <property type="entry name" value="DNA_helicase_pif1-like_DEAD"/>
</dbReference>
<feature type="domain" description="DNA helicase Pif1-like 2B" evidence="4">
    <location>
        <begin position="516"/>
        <end position="560"/>
    </location>
</feature>
<dbReference type="STRING" id="210143.A0A1R3JBB2"/>
<comment type="similarity">
    <text evidence="1">Belongs to the helicase family.</text>
</comment>
<protein>
    <recommendedName>
        <fullName evidence="1">ATP-dependent DNA helicase</fullName>
        <ecNumber evidence="1">5.6.2.3</ecNumber>
    </recommendedName>
</protein>
<dbReference type="GO" id="GO:0005524">
    <property type="term" value="F:ATP binding"/>
    <property type="evidence" value="ECO:0007669"/>
    <property type="project" value="UniProtKB-KW"/>
</dbReference>
<evidence type="ECO:0000256" key="2">
    <source>
        <dbReference type="SAM" id="MobiDB-lite"/>
    </source>
</evidence>
<name>A0A1R3JBB2_COCAP</name>
<feature type="compositionally biased region" description="Basic and acidic residues" evidence="2">
    <location>
        <begin position="1"/>
        <end position="16"/>
    </location>
</feature>
<dbReference type="SUPFAM" id="SSF50249">
    <property type="entry name" value="Nucleic acid-binding proteins"/>
    <property type="match status" value="1"/>
</dbReference>
<dbReference type="SUPFAM" id="SSF52540">
    <property type="entry name" value="P-loop containing nucleoside triphosphate hydrolases"/>
    <property type="match status" value="1"/>
</dbReference>
<evidence type="ECO:0000259" key="3">
    <source>
        <dbReference type="Pfam" id="PF05970"/>
    </source>
</evidence>
<organism evidence="5 6">
    <name type="scientific">Corchorus capsularis</name>
    <name type="common">Jute</name>
    <dbReference type="NCBI Taxonomy" id="210143"/>
    <lineage>
        <taxon>Eukaryota</taxon>
        <taxon>Viridiplantae</taxon>
        <taxon>Streptophyta</taxon>
        <taxon>Embryophyta</taxon>
        <taxon>Tracheophyta</taxon>
        <taxon>Spermatophyta</taxon>
        <taxon>Magnoliopsida</taxon>
        <taxon>eudicotyledons</taxon>
        <taxon>Gunneridae</taxon>
        <taxon>Pentapetalae</taxon>
        <taxon>rosids</taxon>
        <taxon>malvids</taxon>
        <taxon>Malvales</taxon>
        <taxon>Malvaceae</taxon>
        <taxon>Grewioideae</taxon>
        <taxon>Apeibeae</taxon>
        <taxon>Corchorus</taxon>
    </lineage>
</organism>
<evidence type="ECO:0000313" key="6">
    <source>
        <dbReference type="Proteomes" id="UP000188268"/>
    </source>
</evidence>
<comment type="caution">
    <text evidence="5">The sequence shown here is derived from an EMBL/GenBank/DDBJ whole genome shotgun (WGS) entry which is preliminary data.</text>
</comment>
<keyword evidence="1 5" id="KW-0347">Helicase</keyword>
<dbReference type="Pfam" id="PF21530">
    <property type="entry name" value="Pif1_2B_dom"/>
    <property type="match status" value="1"/>
</dbReference>
<dbReference type="InterPro" id="IPR049163">
    <property type="entry name" value="Pif1-like_2B_dom"/>
</dbReference>
<evidence type="ECO:0000259" key="4">
    <source>
        <dbReference type="Pfam" id="PF21530"/>
    </source>
</evidence>
<dbReference type="PANTHER" id="PTHR10492">
    <property type="match status" value="1"/>
</dbReference>
<comment type="cofactor">
    <cofactor evidence="1">
        <name>Mg(2+)</name>
        <dbReference type="ChEBI" id="CHEBI:18420"/>
    </cofactor>
</comment>
<comment type="catalytic activity">
    <reaction evidence="1">
        <text>ATP + H2O = ADP + phosphate + H(+)</text>
        <dbReference type="Rhea" id="RHEA:13065"/>
        <dbReference type="ChEBI" id="CHEBI:15377"/>
        <dbReference type="ChEBI" id="CHEBI:15378"/>
        <dbReference type="ChEBI" id="CHEBI:30616"/>
        <dbReference type="ChEBI" id="CHEBI:43474"/>
        <dbReference type="ChEBI" id="CHEBI:456216"/>
        <dbReference type="EC" id="5.6.2.3"/>
    </reaction>
</comment>
<sequence length="842" mass="93948">MQIRLGELRSIGDGERQGNGVVHPSLERSSSVLRGGRLFQQFIVDASSTIEETRLRYIKDNQKSMRAEMFREVRDSAAAGDAHAITIALRPIRGQRPEDCPDIVSRVFRIKLKHLLNDLTKKQIFGKTKAGEDIDKIVSIELSDKDIDPIGYAAVAKHMMHSPRGSAFPNAKCMKDEVWGARTLLYTDFLTKWTWKCKEKIWVPRKNRNSIGRIIYIHPPCGEVYYMRLMLNKIRGATCYEDLRTVDGVLCDTFEEACYAIRLLGNDAAWESAIDEAAVVATGLELRSLFFLFSSVLKLDEAPLVHRNCIEALSKTLQGIMSDEDSNALSKTFGGKTVVFGGDFRQIRPIIPSGTKSEIIDAIIISSPLWADCKLLTLKTNMKLSNEGLAEEEREQMGSFAKWLLDIGNSVVPSIQPPEDQEGEIINVPPDLLLTTPSDPISSIISAVYPNFEDNFTGQKYLSERAIVTPYNEIVDSITETVSCRILGVEKRYISSDYISNESTSVLDRAALYSVEYLNTLKFPSIANHELPLKVNSVVMLLRNISPTEGLCNGTRLLIVKDDVEGDHGQMLLILKDELEADFAAQTTRSESIRQITNYSIGALYSVTSKTTVTATHSGREVQKMDCLIIEPSGGRMGITLWESCFEQTDPEELLSLRPAAIMLLHGLLPKTYNENLYLQSSSMARIVVNPDIPELIQIEKLMRLPMIIKDSTRDMEVIAFDKHAKTMKNIKIATMASKKGVLNAVIPPELTVVQGRSFIITLGLTAQAVIDSVHSFRIYEVTRIEEELPAPATHPEYHLHLTHELQNSSSELANDQLASSVGPGMIEELITTDPAQENKKK</sequence>
<keyword evidence="1" id="KW-0233">DNA recombination</keyword>
<accession>A0A1R3JBB2</accession>
<dbReference type="EC" id="5.6.2.3" evidence="1"/>
<dbReference type="AlphaFoldDB" id="A0A1R3JBB2"/>
<dbReference type="GO" id="GO:0016887">
    <property type="term" value="F:ATP hydrolysis activity"/>
    <property type="evidence" value="ECO:0007669"/>
    <property type="project" value="RHEA"/>
</dbReference>
<dbReference type="EMBL" id="AWWV01008245">
    <property type="protein sequence ID" value="OMO92090.1"/>
    <property type="molecule type" value="Genomic_DNA"/>
</dbReference>
<feature type="region of interest" description="Disordered" evidence="2">
    <location>
        <begin position="1"/>
        <end position="23"/>
    </location>
</feature>
<keyword evidence="1" id="KW-0234">DNA repair</keyword>
<evidence type="ECO:0000313" key="5">
    <source>
        <dbReference type="EMBL" id="OMO92090.1"/>
    </source>
</evidence>
<reference evidence="5 6" key="1">
    <citation type="submission" date="2013-09" db="EMBL/GenBank/DDBJ databases">
        <title>Corchorus capsularis genome sequencing.</title>
        <authorList>
            <person name="Alam M."/>
            <person name="Haque M.S."/>
            <person name="Islam M.S."/>
            <person name="Emdad E.M."/>
            <person name="Islam M.M."/>
            <person name="Ahmed B."/>
            <person name="Halim A."/>
            <person name="Hossen Q.M.M."/>
            <person name="Hossain M.Z."/>
            <person name="Ahmed R."/>
            <person name="Khan M.M."/>
            <person name="Islam R."/>
            <person name="Rashid M.M."/>
            <person name="Khan S.A."/>
            <person name="Rahman M.S."/>
            <person name="Alam M."/>
        </authorList>
    </citation>
    <scope>NUCLEOTIDE SEQUENCE [LARGE SCALE GENOMIC DNA]</scope>
    <source>
        <strain evidence="6">cv. CVL-1</strain>
        <tissue evidence="5">Whole seedling</tissue>
    </source>
</reference>
<dbReference type="Gramene" id="OMO92090">
    <property type="protein sequence ID" value="OMO92090"/>
    <property type="gene ID" value="CCACVL1_06923"/>
</dbReference>
<dbReference type="Gene3D" id="2.40.50.140">
    <property type="entry name" value="Nucleic acid-binding proteins"/>
    <property type="match status" value="1"/>
</dbReference>
<feature type="domain" description="DNA helicase Pif1-like DEAD-box helicase" evidence="3">
    <location>
        <begin position="295"/>
        <end position="412"/>
    </location>
</feature>
<keyword evidence="1" id="KW-0227">DNA damage</keyword>
<dbReference type="Proteomes" id="UP000188268">
    <property type="component" value="Unassembled WGS sequence"/>
</dbReference>
<dbReference type="GO" id="GO:0000723">
    <property type="term" value="P:telomere maintenance"/>
    <property type="evidence" value="ECO:0007669"/>
    <property type="project" value="InterPro"/>
</dbReference>
<evidence type="ECO:0000256" key="1">
    <source>
        <dbReference type="RuleBase" id="RU363044"/>
    </source>
</evidence>
<dbReference type="Pfam" id="PF05970">
    <property type="entry name" value="PIF1"/>
    <property type="match status" value="1"/>
</dbReference>
<keyword evidence="1" id="KW-0378">Hydrolase</keyword>
<dbReference type="InterPro" id="IPR012340">
    <property type="entry name" value="NA-bd_OB-fold"/>
</dbReference>
<dbReference type="OMA" id="PRISMAV"/>
<dbReference type="GO" id="GO:0006310">
    <property type="term" value="P:DNA recombination"/>
    <property type="evidence" value="ECO:0007669"/>
    <property type="project" value="UniProtKB-KW"/>
</dbReference>